<keyword evidence="2" id="KW-0732">Signal</keyword>
<dbReference type="EMBL" id="HBFA01026133">
    <property type="protein sequence ID" value="CAD8676677.1"/>
    <property type="molecule type" value="Transcribed_RNA"/>
</dbReference>
<dbReference type="SUPFAM" id="SSF56801">
    <property type="entry name" value="Acetyl-CoA synthetase-like"/>
    <property type="match status" value="1"/>
</dbReference>
<feature type="chain" id="PRO_5035676795" description="AMP-binding enzyme C-terminal domain-containing protein" evidence="2">
    <location>
        <begin position="38"/>
        <end position="163"/>
    </location>
</feature>
<evidence type="ECO:0000313" key="5">
    <source>
        <dbReference type="EMBL" id="CAD8676677.1"/>
    </source>
</evidence>
<dbReference type="GO" id="GO:0006631">
    <property type="term" value="P:fatty acid metabolic process"/>
    <property type="evidence" value="ECO:0007669"/>
    <property type="project" value="TreeGrafter"/>
</dbReference>
<protein>
    <recommendedName>
        <fullName evidence="3">AMP-binding enzyme C-terminal domain-containing protein</fullName>
    </recommendedName>
</protein>
<organism evidence="4">
    <name type="scientific">Pyramimonas obovata</name>
    <dbReference type="NCBI Taxonomy" id="1411642"/>
    <lineage>
        <taxon>Eukaryota</taxon>
        <taxon>Viridiplantae</taxon>
        <taxon>Chlorophyta</taxon>
        <taxon>Pyramimonadophyceae</taxon>
        <taxon>Pyramimonadales</taxon>
        <taxon>Pyramimonadaceae</taxon>
        <taxon>Pyramimonas</taxon>
        <taxon>Pyramimonas incertae sedis</taxon>
    </lineage>
</organism>
<evidence type="ECO:0000259" key="3">
    <source>
        <dbReference type="Pfam" id="PF13193"/>
    </source>
</evidence>
<evidence type="ECO:0000256" key="2">
    <source>
        <dbReference type="SAM" id="SignalP"/>
    </source>
</evidence>
<dbReference type="InterPro" id="IPR025110">
    <property type="entry name" value="AMP-bd_C"/>
</dbReference>
<dbReference type="AlphaFoldDB" id="A0A6T7X6U0"/>
<evidence type="ECO:0000256" key="1">
    <source>
        <dbReference type="ARBA" id="ARBA00006432"/>
    </source>
</evidence>
<dbReference type="GO" id="GO:0031956">
    <property type="term" value="F:medium-chain fatty acid-CoA ligase activity"/>
    <property type="evidence" value="ECO:0007669"/>
    <property type="project" value="TreeGrafter"/>
</dbReference>
<dbReference type="Gene3D" id="3.30.300.30">
    <property type="match status" value="1"/>
</dbReference>
<sequence>MLTMGALSDGFGCHRSTPRRLFCTLLVTLLLLSDQCCMVLRLEDEFTFRACLATPADCELLVDIIKHGGYKLSALEIENHLLLHPDIGEVAVCGVEDPHYGELVGAVVVLKAGASLELEALRTWSSDQMADYKIPKRLVVLEAMPRNAMGKVNKKELVKVFNK</sequence>
<name>A0A6T7X6U0_9CHLO</name>
<reference evidence="4" key="1">
    <citation type="submission" date="2021-01" db="EMBL/GenBank/DDBJ databases">
        <authorList>
            <person name="Corre E."/>
            <person name="Pelletier E."/>
            <person name="Niang G."/>
            <person name="Scheremetjew M."/>
            <person name="Finn R."/>
            <person name="Kale V."/>
            <person name="Holt S."/>
            <person name="Cochrane G."/>
            <person name="Meng A."/>
            <person name="Brown T."/>
            <person name="Cohen L."/>
        </authorList>
    </citation>
    <scope>NUCLEOTIDE SEQUENCE</scope>
    <source>
        <strain evidence="4">CCMP722</strain>
    </source>
</reference>
<accession>A0A6T7X6U0</accession>
<dbReference type="EMBL" id="HBFA01026132">
    <property type="protein sequence ID" value="CAD8676676.1"/>
    <property type="molecule type" value="Transcribed_RNA"/>
</dbReference>
<dbReference type="InterPro" id="IPR045851">
    <property type="entry name" value="AMP-bd_C_sf"/>
</dbReference>
<dbReference type="Pfam" id="PF13193">
    <property type="entry name" value="AMP-binding_C"/>
    <property type="match status" value="1"/>
</dbReference>
<feature type="signal peptide" evidence="2">
    <location>
        <begin position="1"/>
        <end position="37"/>
    </location>
</feature>
<comment type="similarity">
    <text evidence="1">Belongs to the ATP-dependent AMP-binding enzyme family.</text>
</comment>
<proteinExistence type="inferred from homology"/>
<dbReference type="PANTHER" id="PTHR43201">
    <property type="entry name" value="ACYL-COA SYNTHETASE"/>
    <property type="match status" value="1"/>
</dbReference>
<gene>
    <name evidence="4" type="ORF">POBO1169_LOCUS13269</name>
    <name evidence="5" type="ORF">POBO1169_LOCUS13270</name>
</gene>
<feature type="domain" description="AMP-binding enzyme C-terminal" evidence="3">
    <location>
        <begin position="76"/>
        <end position="151"/>
    </location>
</feature>
<dbReference type="PANTHER" id="PTHR43201:SF8">
    <property type="entry name" value="ACYL-COA SYNTHETASE FAMILY MEMBER 3"/>
    <property type="match status" value="1"/>
</dbReference>
<evidence type="ECO:0000313" key="4">
    <source>
        <dbReference type="EMBL" id="CAD8676676.1"/>
    </source>
</evidence>